<feature type="domain" description="OB-fold nucleic acid binding" evidence="7">
    <location>
        <begin position="25"/>
        <end position="136"/>
    </location>
</feature>
<dbReference type="GO" id="GO:0006308">
    <property type="term" value="P:DNA catabolic process"/>
    <property type="evidence" value="ECO:0007669"/>
    <property type="project" value="UniProtKB-UniRule"/>
</dbReference>
<comment type="subcellular location">
    <subcellularLocation>
        <location evidence="5">Cytoplasm</location>
    </subcellularLocation>
</comment>
<keyword evidence="3 5" id="KW-0378">Hydrolase</keyword>
<dbReference type="GO" id="GO:0008855">
    <property type="term" value="F:exodeoxyribonuclease VII activity"/>
    <property type="evidence" value="ECO:0007669"/>
    <property type="project" value="UniProtKB-UniRule"/>
</dbReference>
<dbReference type="EMBL" id="ALAO01000266">
    <property type="protein sequence ID" value="EKO38253.1"/>
    <property type="molecule type" value="Genomic_DNA"/>
</dbReference>
<dbReference type="Pfam" id="PF02601">
    <property type="entry name" value="Exonuc_VII_L"/>
    <property type="match status" value="1"/>
</dbReference>
<dbReference type="PATRIC" id="fig|1206767.3.peg.2981"/>
<evidence type="ECO:0000313" key="9">
    <source>
        <dbReference type="Proteomes" id="UP000006272"/>
    </source>
</evidence>
<proteinExistence type="inferred from homology"/>
<organism evidence="8 9">
    <name type="scientific">Solidesulfovibrio magneticus str. Maddingley MBC34</name>
    <dbReference type="NCBI Taxonomy" id="1206767"/>
    <lineage>
        <taxon>Bacteria</taxon>
        <taxon>Pseudomonadati</taxon>
        <taxon>Thermodesulfobacteriota</taxon>
        <taxon>Desulfovibrionia</taxon>
        <taxon>Desulfovibrionales</taxon>
        <taxon>Desulfovibrionaceae</taxon>
        <taxon>Solidesulfovibrio</taxon>
    </lineage>
</organism>
<evidence type="ECO:0000259" key="6">
    <source>
        <dbReference type="Pfam" id="PF02601"/>
    </source>
</evidence>
<evidence type="ECO:0000256" key="3">
    <source>
        <dbReference type="ARBA" id="ARBA00022801"/>
    </source>
</evidence>
<dbReference type="Pfam" id="PF13742">
    <property type="entry name" value="tRNA_anti_2"/>
    <property type="match status" value="1"/>
</dbReference>
<evidence type="ECO:0000259" key="7">
    <source>
        <dbReference type="Pfam" id="PF13742"/>
    </source>
</evidence>
<dbReference type="PANTHER" id="PTHR30008:SF0">
    <property type="entry name" value="EXODEOXYRIBONUCLEASE 7 LARGE SUBUNIT"/>
    <property type="match status" value="1"/>
</dbReference>
<evidence type="ECO:0000313" key="8">
    <source>
        <dbReference type="EMBL" id="EKO38253.1"/>
    </source>
</evidence>
<dbReference type="GO" id="GO:0003676">
    <property type="term" value="F:nucleic acid binding"/>
    <property type="evidence" value="ECO:0007669"/>
    <property type="project" value="InterPro"/>
</dbReference>
<keyword evidence="1" id="KW-0963">Cytoplasm</keyword>
<dbReference type="NCBIfam" id="TIGR00237">
    <property type="entry name" value="xseA"/>
    <property type="match status" value="1"/>
</dbReference>
<dbReference type="InterPro" id="IPR020579">
    <property type="entry name" value="Exonuc_VII_lsu_C"/>
</dbReference>
<protein>
    <recommendedName>
        <fullName evidence="5">Exodeoxyribonuclease 7 large subunit</fullName>
        <ecNumber evidence="5">3.1.11.6</ecNumber>
    </recommendedName>
</protein>
<dbReference type="AlphaFoldDB" id="K6H6X8"/>
<feature type="non-terminal residue" evidence="8">
    <location>
        <position position="1"/>
    </location>
</feature>
<evidence type="ECO:0000256" key="5">
    <source>
        <dbReference type="RuleBase" id="RU004355"/>
    </source>
</evidence>
<feature type="domain" description="Exonuclease VII large subunit C-terminal" evidence="6">
    <location>
        <begin position="160"/>
        <end position="475"/>
    </location>
</feature>
<dbReference type="EC" id="3.1.11.6" evidence="5"/>
<dbReference type="GO" id="GO:0005737">
    <property type="term" value="C:cytoplasm"/>
    <property type="evidence" value="ECO:0007669"/>
    <property type="project" value="UniProtKB-SubCell"/>
</dbReference>
<dbReference type="PANTHER" id="PTHR30008">
    <property type="entry name" value="EXODEOXYRIBONUCLEASE 7 LARGE SUBUNIT"/>
    <property type="match status" value="1"/>
</dbReference>
<dbReference type="GO" id="GO:0009318">
    <property type="term" value="C:exodeoxyribonuclease VII complex"/>
    <property type="evidence" value="ECO:0007669"/>
    <property type="project" value="UniProtKB-UniRule"/>
</dbReference>
<evidence type="ECO:0000256" key="1">
    <source>
        <dbReference type="ARBA" id="ARBA00022490"/>
    </source>
</evidence>
<evidence type="ECO:0000256" key="2">
    <source>
        <dbReference type="ARBA" id="ARBA00022722"/>
    </source>
</evidence>
<reference evidence="8 9" key="1">
    <citation type="submission" date="2012-07" db="EMBL/GenBank/DDBJ databases">
        <title>Draft genome sequence of Desulfovibrio magneticus str. Maddingley MBC34 obtained from a metagenomic sequence of a methanogenic enrichment isolated from coal-seam formation water in Victoria, Australia.</title>
        <authorList>
            <person name="Greenfield P."/>
            <person name="Hendry P."/>
            <person name="Li D."/>
            <person name="Rosewarne C.P."/>
            <person name="Tran-Dinh N."/>
            <person name="Elbourne L.D.H."/>
            <person name="Paulsen I.T."/>
            <person name="Midgley D.J."/>
        </authorList>
    </citation>
    <scope>NUCLEOTIDE SEQUENCE [LARGE SCALE GENOMIC DNA]</scope>
    <source>
        <strain evidence="9">Maddingley MBC34</strain>
    </source>
</reference>
<dbReference type="InterPro" id="IPR025824">
    <property type="entry name" value="OB-fold_nuc-bd_dom"/>
</dbReference>
<gene>
    <name evidence="8" type="ORF">B193_3029</name>
</gene>
<dbReference type="Proteomes" id="UP000006272">
    <property type="component" value="Unassembled WGS sequence"/>
</dbReference>
<keyword evidence="4 5" id="KW-0269">Exonuclease</keyword>
<dbReference type="HAMAP" id="MF_00378">
    <property type="entry name" value="Exonuc_7_L"/>
    <property type="match status" value="1"/>
</dbReference>
<comment type="caution">
    <text evidence="8">The sequence shown here is derived from an EMBL/GenBank/DDBJ whole genome shotgun (WGS) entry which is preliminary data.</text>
</comment>
<comment type="catalytic activity">
    <reaction evidence="5">
        <text>Exonucleolytic cleavage in either 5'- to 3'- or 3'- to 5'-direction to yield nucleoside 5'-phosphates.</text>
        <dbReference type="EC" id="3.1.11.6"/>
    </reaction>
</comment>
<accession>K6H6X8</accession>
<comment type="similarity">
    <text evidence="5">Belongs to the XseA family.</text>
</comment>
<dbReference type="InterPro" id="IPR003753">
    <property type="entry name" value="Exonuc_VII_L"/>
</dbReference>
<name>K6H6X8_9BACT</name>
<keyword evidence="2 5" id="KW-0540">Nuclease</keyword>
<dbReference type="CDD" id="cd04489">
    <property type="entry name" value="ExoVII_LU_OBF"/>
    <property type="match status" value="1"/>
</dbReference>
<evidence type="ECO:0000256" key="4">
    <source>
        <dbReference type="ARBA" id="ARBA00022839"/>
    </source>
</evidence>
<sequence length="488" mass="53577">NPFFQKGVPSPSLHEVTTTMPHVFEVAELTRALRSVVESEFPFVWVRGQVVNLSRPGSGHVYFSLRDAEASLGVVWFKGAQAGRVTPGGERYDPLTGEVLERPLAGLLADGMEVMVAGRLTVYPPRGTYQLVAEVVQEVGAGRLWLEFEELKKRLAAKGYFDAARKRPLPPHPTRVAVVTAPAGAAVRDFIRIGRERGHGAQVRVYPTLVQGEAAPAGIVRAMLRAVADDWAEVLVLIRGGGSLEDLWAFNTEEVAKAIYASPLPVVVGVGHEVDVTIADMTADLRAATPSHAAQLLWPERGMLAQRLDDAEMALRRRIGSLFSLRERELAALARGLAWLSPARRLTRLEEAFAACEKRLMRAGAARLDGLSRRLEGLQARLARRFDRQSLDARDDALTRRKERIAAAMRLYLADRQGRLDVAAMRLAGLDPAAPLSRGYSLTTVLRTGKFLRRESDVRPGDKLDVIVYEGRVRAVVSLDGPDDGEKP</sequence>